<proteinExistence type="predicted"/>
<dbReference type="VEuPathDB" id="FungiDB:Z518_08649"/>
<dbReference type="GO" id="GO:0004497">
    <property type="term" value="F:monooxygenase activity"/>
    <property type="evidence" value="ECO:0007669"/>
    <property type="project" value="InterPro"/>
</dbReference>
<name>A0A0D2FL64_9EURO</name>
<organism evidence="1 2">
    <name type="scientific">Rhinocladiella mackenziei CBS 650.93</name>
    <dbReference type="NCBI Taxonomy" id="1442369"/>
    <lineage>
        <taxon>Eukaryota</taxon>
        <taxon>Fungi</taxon>
        <taxon>Dikarya</taxon>
        <taxon>Ascomycota</taxon>
        <taxon>Pezizomycotina</taxon>
        <taxon>Eurotiomycetes</taxon>
        <taxon>Chaetothyriomycetidae</taxon>
        <taxon>Chaetothyriales</taxon>
        <taxon>Herpotrichiellaceae</taxon>
        <taxon>Rhinocladiella</taxon>
    </lineage>
</organism>
<dbReference type="GeneID" id="25296720"/>
<dbReference type="Proteomes" id="UP000053617">
    <property type="component" value="Unassembled WGS sequence"/>
</dbReference>
<dbReference type="Gene3D" id="1.10.630.10">
    <property type="entry name" value="Cytochrome P450"/>
    <property type="match status" value="1"/>
</dbReference>
<dbReference type="STRING" id="1442369.A0A0D2FL64"/>
<protein>
    <submittedName>
        <fullName evidence="1">Uncharacterized protein</fullName>
    </submittedName>
</protein>
<sequence>MSPFYDGQRMDSLFSTRDPTYHKNLKKPVGQLFSMANMRNYEPYANECSAIFINSMRDLEGQPVNRSSFGFMEQRCDMNNMIGDLDSALQYVKIIGQYPELHPWLLGNEKLVRMLKKSFPKLLDPLYRFIQIRTQCALTMRVMTLL</sequence>
<dbReference type="GO" id="GO:0020037">
    <property type="term" value="F:heme binding"/>
    <property type="evidence" value="ECO:0007669"/>
    <property type="project" value="InterPro"/>
</dbReference>
<dbReference type="GO" id="GO:0005506">
    <property type="term" value="F:iron ion binding"/>
    <property type="evidence" value="ECO:0007669"/>
    <property type="project" value="InterPro"/>
</dbReference>
<keyword evidence="2" id="KW-1185">Reference proteome</keyword>
<evidence type="ECO:0000313" key="2">
    <source>
        <dbReference type="Proteomes" id="UP000053617"/>
    </source>
</evidence>
<dbReference type="InterPro" id="IPR036396">
    <property type="entry name" value="Cyt_P450_sf"/>
</dbReference>
<reference evidence="1 2" key="1">
    <citation type="submission" date="2015-01" db="EMBL/GenBank/DDBJ databases">
        <title>The Genome Sequence of Rhinocladiella mackenzie CBS 650.93.</title>
        <authorList>
            <consortium name="The Broad Institute Genomics Platform"/>
            <person name="Cuomo C."/>
            <person name="de Hoog S."/>
            <person name="Gorbushina A."/>
            <person name="Stielow B."/>
            <person name="Teixiera M."/>
            <person name="Abouelleil A."/>
            <person name="Chapman S.B."/>
            <person name="Priest M."/>
            <person name="Young S.K."/>
            <person name="Wortman J."/>
            <person name="Nusbaum C."/>
            <person name="Birren B."/>
        </authorList>
    </citation>
    <scope>NUCLEOTIDE SEQUENCE [LARGE SCALE GENOMIC DNA]</scope>
    <source>
        <strain evidence="1 2">CBS 650.93</strain>
    </source>
</reference>
<dbReference type="GO" id="GO:0016705">
    <property type="term" value="F:oxidoreductase activity, acting on paired donors, with incorporation or reduction of molecular oxygen"/>
    <property type="evidence" value="ECO:0007669"/>
    <property type="project" value="InterPro"/>
</dbReference>
<dbReference type="OrthoDB" id="3934656at2759"/>
<dbReference type="EMBL" id="KN847480">
    <property type="protein sequence ID" value="KIX02707.1"/>
    <property type="molecule type" value="Genomic_DNA"/>
</dbReference>
<dbReference type="RefSeq" id="XP_013269843.1">
    <property type="nucleotide sequence ID" value="XM_013414389.1"/>
</dbReference>
<gene>
    <name evidence="1" type="ORF">Z518_08649</name>
</gene>
<evidence type="ECO:0000313" key="1">
    <source>
        <dbReference type="EMBL" id="KIX02707.1"/>
    </source>
</evidence>
<dbReference type="SUPFAM" id="SSF48264">
    <property type="entry name" value="Cytochrome P450"/>
    <property type="match status" value="1"/>
</dbReference>
<dbReference type="HOGENOM" id="CLU_1778494_0_0_1"/>
<accession>A0A0D2FL64</accession>
<dbReference type="AlphaFoldDB" id="A0A0D2FL64"/>